<dbReference type="OrthoDB" id="10261055at2759"/>
<evidence type="ECO:0000313" key="2">
    <source>
        <dbReference type="EMBL" id="PIA13265.1"/>
    </source>
</evidence>
<evidence type="ECO:0000259" key="1">
    <source>
        <dbReference type="Pfam" id="PF01074"/>
    </source>
</evidence>
<evidence type="ECO:0000313" key="3">
    <source>
        <dbReference type="Proteomes" id="UP000242474"/>
    </source>
</evidence>
<sequence length="159" mass="18061">MELRRYTQGVAGRWWLIAGAVLAVWMNPQVLPVNKGTWVARFGEPGAPTGREVRQAALPHKLTLHMLTHSHSDIGWNLSFEGYYTASVHRVVRQVTRELWADRRRRFTWGDIGFLDMWMADEGKKSSGLETDGKEVTWRQAVVTLVQRGQLDIVGGGYV</sequence>
<dbReference type="PANTHER" id="PTHR11607:SF3">
    <property type="entry name" value="LYSOSOMAL ALPHA-MANNOSIDASE"/>
    <property type="match status" value="1"/>
</dbReference>
<organism evidence="2 3">
    <name type="scientific">Coemansia reversa (strain ATCC 12441 / NRRL 1564)</name>
    <dbReference type="NCBI Taxonomy" id="763665"/>
    <lineage>
        <taxon>Eukaryota</taxon>
        <taxon>Fungi</taxon>
        <taxon>Fungi incertae sedis</taxon>
        <taxon>Zoopagomycota</taxon>
        <taxon>Kickxellomycotina</taxon>
        <taxon>Kickxellomycetes</taxon>
        <taxon>Kickxellales</taxon>
        <taxon>Kickxellaceae</taxon>
        <taxon>Coemansia</taxon>
    </lineage>
</organism>
<name>A0A2G5B2P2_COERN</name>
<reference evidence="2 3" key="1">
    <citation type="journal article" date="2015" name="Genome Biol. Evol.">
        <title>Phylogenomic analyses indicate that early fungi evolved digesting cell walls of algal ancestors of land plants.</title>
        <authorList>
            <person name="Chang Y."/>
            <person name="Wang S."/>
            <person name="Sekimoto S."/>
            <person name="Aerts A.L."/>
            <person name="Choi C."/>
            <person name="Clum A."/>
            <person name="LaButti K.M."/>
            <person name="Lindquist E.A."/>
            <person name="Yee Ngan C."/>
            <person name="Ohm R.A."/>
            <person name="Salamov A.A."/>
            <person name="Grigoriev I.V."/>
            <person name="Spatafora J.W."/>
            <person name="Berbee M.L."/>
        </authorList>
    </citation>
    <scope>NUCLEOTIDE SEQUENCE [LARGE SCALE GENOMIC DNA]</scope>
    <source>
        <strain evidence="2 3">NRRL 1564</strain>
    </source>
</reference>
<protein>
    <recommendedName>
        <fullName evidence="1">Glycoside hydrolase family 38 N-terminal domain-containing protein</fullName>
    </recommendedName>
</protein>
<feature type="non-terminal residue" evidence="2">
    <location>
        <position position="159"/>
    </location>
</feature>
<dbReference type="EMBL" id="KZ303542">
    <property type="protein sequence ID" value="PIA13265.1"/>
    <property type="molecule type" value="Genomic_DNA"/>
</dbReference>
<dbReference type="GO" id="GO:0004559">
    <property type="term" value="F:alpha-mannosidase activity"/>
    <property type="evidence" value="ECO:0007669"/>
    <property type="project" value="InterPro"/>
</dbReference>
<dbReference type="STRING" id="763665.A0A2G5B2P2"/>
<gene>
    <name evidence="2" type="ORF">COEREDRAFT_83608</name>
</gene>
<dbReference type="InterPro" id="IPR011330">
    <property type="entry name" value="Glyco_hydro/deAcase_b/a-brl"/>
</dbReference>
<dbReference type="InterPro" id="IPR050843">
    <property type="entry name" value="Glycosyl_Hydrlase_38"/>
</dbReference>
<proteinExistence type="predicted"/>
<accession>A0A2G5B2P2</accession>
<dbReference type="SUPFAM" id="SSF88713">
    <property type="entry name" value="Glycoside hydrolase/deacetylase"/>
    <property type="match status" value="1"/>
</dbReference>
<dbReference type="PANTHER" id="PTHR11607">
    <property type="entry name" value="ALPHA-MANNOSIDASE"/>
    <property type="match status" value="1"/>
</dbReference>
<feature type="domain" description="Glycoside hydrolase family 38 N-terminal" evidence="1">
    <location>
        <begin position="63"/>
        <end position="159"/>
    </location>
</feature>
<dbReference type="AlphaFoldDB" id="A0A2G5B2P2"/>
<dbReference type="Pfam" id="PF01074">
    <property type="entry name" value="Glyco_hydro_38N"/>
    <property type="match status" value="1"/>
</dbReference>
<dbReference type="Proteomes" id="UP000242474">
    <property type="component" value="Unassembled WGS sequence"/>
</dbReference>
<dbReference type="InterPro" id="IPR027291">
    <property type="entry name" value="Glyco_hydro_38_N_sf"/>
</dbReference>
<dbReference type="InterPro" id="IPR000602">
    <property type="entry name" value="Glyco_hydro_38_N"/>
</dbReference>
<keyword evidence="3" id="KW-1185">Reference proteome</keyword>
<dbReference type="GO" id="GO:0006013">
    <property type="term" value="P:mannose metabolic process"/>
    <property type="evidence" value="ECO:0007669"/>
    <property type="project" value="InterPro"/>
</dbReference>
<dbReference type="Gene3D" id="3.20.110.10">
    <property type="entry name" value="Glycoside hydrolase 38, N terminal domain"/>
    <property type="match status" value="1"/>
</dbReference>